<feature type="domain" description="HMG box" evidence="5">
    <location>
        <begin position="125"/>
        <end position="193"/>
    </location>
</feature>
<dbReference type="SMART" id="SM00398">
    <property type="entry name" value="HMG"/>
    <property type="match status" value="1"/>
</dbReference>
<dbReference type="Pfam" id="PF00505">
    <property type="entry name" value="HMG_box"/>
    <property type="match status" value="1"/>
</dbReference>
<dbReference type="Gene3D" id="1.10.30.10">
    <property type="entry name" value="High mobility group box domain"/>
    <property type="match status" value="1"/>
</dbReference>
<dbReference type="Proteomes" id="UP001583172">
    <property type="component" value="Unassembled WGS sequence"/>
</dbReference>
<evidence type="ECO:0000256" key="1">
    <source>
        <dbReference type="ARBA" id="ARBA00023125"/>
    </source>
</evidence>
<feature type="compositionally biased region" description="Polar residues" evidence="4">
    <location>
        <begin position="349"/>
        <end position="358"/>
    </location>
</feature>
<organism evidence="6 7">
    <name type="scientific">Humicola insolens</name>
    <name type="common">Soft-rot fungus</name>
    <dbReference type="NCBI Taxonomy" id="85995"/>
    <lineage>
        <taxon>Eukaryota</taxon>
        <taxon>Fungi</taxon>
        <taxon>Dikarya</taxon>
        <taxon>Ascomycota</taxon>
        <taxon>Pezizomycotina</taxon>
        <taxon>Sordariomycetes</taxon>
        <taxon>Sordariomycetidae</taxon>
        <taxon>Sordariales</taxon>
        <taxon>Chaetomiaceae</taxon>
        <taxon>Mycothermus</taxon>
    </lineage>
</organism>
<keyword evidence="7" id="KW-1185">Reference proteome</keyword>
<feature type="region of interest" description="Disordered" evidence="4">
    <location>
        <begin position="178"/>
        <end position="421"/>
    </location>
</feature>
<feature type="compositionally biased region" description="Gly residues" evidence="4">
    <location>
        <begin position="201"/>
        <end position="212"/>
    </location>
</feature>
<comment type="caution">
    <text evidence="6">The sequence shown here is derived from an EMBL/GenBank/DDBJ whole genome shotgun (WGS) entry which is preliminary data.</text>
</comment>
<sequence length="593" mass="63443">MAAARPARATAPVTAAAATGGGATSSEPSSAADPSSATPASAPAPEGADAGPGLSDSTTTSAPVQASAALSASSAPGDPPRRGTGRKRAASIDTEEANRSRIENLTLTTPSSAGLICLCAPEPKVPRPRNAFILYRQHHQAQVVQQHPGLANPEISKIIGEQWRDEPEERKLQWKQLAEEEKQHHQRKYPDYRYQPRRGNKGGAAGTGGGHSGRTAAEGTGTPGGDPHRCPKCNGRYIATPRTPSTPYPTPTTARPPQTPIGGLAQAQSSSLSSSLRSTFSSSSRTADMSRHPQSRSHPPPPPPTWAGNFTSSSNQGSGELYDIPENREGTDASPNGPSKRRRYREPADSSNIKTISANYHHVSPALSSPAPGTYPQPPRHYHNYQSQHTRRIRTNGHSNHMEEDPISTNRSDSRRYKHSSLVRPGHQRRVMLAGSAPLRASAPAQGLVLSLQKYHAKARAPESGHRSGTDPSPKTTQSERNAEMRSVEAMVMSIPFVNKLRVLERISPPLRTRVGRVSARGNGGLDRGPVIAIEGPDARLVRAVSAVVERALKEAAPPPVGGTEGAGTWELRLWEDESTNLPPVWTREQYPS</sequence>
<reference evidence="6 7" key="1">
    <citation type="journal article" date="2024" name="Commun. Biol.">
        <title>Comparative genomic analysis of thermophilic fungi reveals convergent evolutionary adaptations and gene losses.</title>
        <authorList>
            <person name="Steindorff A.S."/>
            <person name="Aguilar-Pontes M.V."/>
            <person name="Robinson A.J."/>
            <person name="Andreopoulos B."/>
            <person name="LaButti K."/>
            <person name="Kuo A."/>
            <person name="Mondo S."/>
            <person name="Riley R."/>
            <person name="Otillar R."/>
            <person name="Haridas S."/>
            <person name="Lipzen A."/>
            <person name="Grimwood J."/>
            <person name="Schmutz J."/>
            <person name="Clum A."/>
            <person name="Reid I.D."/>
            <person name="Moisan M.C."/>
            <person name="Butler G."/>
            <person name="Nguyen T.T.M."/>
            <person name="Dewar K."/>
            <person name="Conant G."/>
            <person name="Drula E."/>
            <person name="Henrissat B."/>
            <person name="Hansel C."/>
            <person name="Singer S."/>
            <person name="Hutchinson M.I."/>
            <person name="de Vries R.P."/>
            <person name="Natvig D.O."/>
            <person name="Powell A.J."/>
            <person name="Tsang A."/>
            <person name="Grigoriev I.V."/>
        </authorList>
    </citation>
    <scope>NUCLEOTIDE SEQUENCE [LARGE SCALE GENOMIC DNA]</scope>
    <source>
        <strain evidence="6 7">CBS 620.91</strain>
    </source>
</reference>
<feature type="DNA-binding region" description="HMG box" evidence="3">
    <location>
        <begin position="125"/>
        <end position="193"/>
    </location>
</feature>
<dbReference type="PANTHER" id="PTHR10270">
    <property type="entry name" value="SOX TRANSCRIPTION FACTOR"/>
    <property type="match status" value="1"/>
</dbReference>
<evidence type="ECO:0000256" key="4">
    <source>
        <dbReference type="SAM" id="MobiDB-lite"/>
    </source>
</evidence>
<accession>A0ABR3VK83</accession>
<evidence type="ECO:0000313" key="6">
    <source>
        <dbReference type="EMBL" id="KAL1842303.1"/>
    </source>
</evidence>
<keyword evidence="3" id="KW-0539">Nucleus</keyword>
<dbReference type="InterPro" id="IPR050140">
    <property type="entry name" value="SRY-related_HMG-box_TF-like"/>
</dbReference>
<proteinExistence type="predicted"/>
<dbReference type="SUPFAM" id="SSF47095">
    <property type="entry name" value="HMG-box"/>
    <property type="match status" value="1"/>
</dbReference>
<dbReference type="PANTHER" id="PTHR10270:SF161">
    <property type="entry name" value="SEX-DETERMINING REGION Y PROTEIN"/>
    <property type="match status" value="1"/>
</dbReference>
<dbReference type="CDD" id="cd01389">
    <property type="entry name" value="HMG-box_ROX1-like"/>
    <property type="match status" value="1"/>
</dbReference>
<feature type="compositionally biased region" description="Basic and acidic residues" evidence="4">
    <location>
        <begin position="460"/>
        <end position="469"/>
    </location>
</feature>
<keyword evidence="2" id="KW-0804">Transcription</keyword>
<feature type="compositionally biased region" description="Basic and acidic residues" evidence="4">
    <location>
        <begin position="178"/>
        <end position="191"/>
    </location>
</feature>
<evidence type="ECO:0000256" key="2">
    <source>
        <dbReference type="ARBA" id="ARBA00023163"/>
    </source>
</evidence>
<protein>
    <recommendedName>
        <fullName evidence="5">HMG box domain-containing protein</fullName>
    </recommendedName>
</protein>
<feature type="compositionally biased region" description="Polar residues" evidence="4">
    <location>
        <begin position="470"/>
        <end position="480"/>
    </location>
</feature>
<feature type="compositionally biased region" description="Low complexity" evidence="4">
    <location>
        <begin position="1"/>
        <end position="53"/>
    </location>
</feature>
<name>A0ABR3VK83_HUMIN</name>
<feature type="region of interest" description="Disordered" evidence="4">
    <location>
        <begin position="454"/>
        <end position="483"/>
    </location>
</feature>
<feature type="compositionally biased region" description="Low complexity" evidence="4">
    <location>
        <begin position="61"/>
        <end position="76"/>
    </location>
</feature>
<gene>
    <name evidence="6" type="ORF">VTJ49DRAFT_5584</name>
</gene>
<dbReference type="EMBL" id="JAZGSY010000047">
    <property type="protein sequence ID" value="KAL1842303.1"/>
    <property type="molecule type" value="Genomic_DNA"/>
</dbReference>
<dbReference type="PROSITE" id="PS50118">
    <property type="entry name" value="HMG_BOX_2"/>
    <property type="match status" value="1"/>
</dbReference>
<keyword evidence="1 3" id="KW-0238">DNA-binding</keyword>
<dbReference type="InterPro" id="IPR036910">
    <property type="entry name" value="HMG_box_dom_sf"/>
</dbReference>
<evidence type="ECO:0000256" key="3">
    <source>
        <dbReference type="PROSITE-ProRule" id="PRU00267"/>
    </source>
</evidence>
<evidence type="ECO:0000313" key="7">
    <source>
        <dbReference type="Proteomes" id="UP001583172"/>
    </source>
</evidence>
<feature type="compositionally biased region" description="Low complexity" evidence="4">
    <location>
        <begin position="269"/>
        <end position="286"/>
    </location>
</feature>
<feature type="compositionally biased region" description="Polar residues" evidence="4">
    <location>
        <begin position="308"/>
        <end position="318"/>
    </location>
</feature>
<dbReference type="InterPro" id="IPR009071">
    <property type="entry name" value="HMG_box_dom"/>
</dbReference>
<evidence type="ECO:0000259" key="5">
    <source>
        <dbReference type="PROSITE" id="PS50118"/>
    </source>
</evidence>
<feature type="region of interest" description="Disordered" evidence="4">
    <location>
        <begin position="1"/>
        <end position="105"/>
    </location>
</feature>